<keyword evidence="13" id="KW-0862">Zinc</keyword>
<dbReference type="GO" id="GO:0061630">
    <property type="term" value="F:ubiquitin protein ligase activity"/>
    <property type="evidence" value="ECO:0007669"/>
    <property type="project" value="UniProtKB-EC"/>
</dbReference>
<comment type="catalytic activity">
    <reaction evidence="1">
        <text>S-ubiquitinyl-[E2 ubiquitin-conjugating enzyme]-L-cysteine + [acceptor protein]-L-lysine = [E2 ubiquitin-conjugating enzyme]-L-cysteine + N(6)-ubiquitinyl-[acceptor protein]-L-lysine.</text>
        <dbReference type="EC" id="2.3.2.27"/>
    </reaction>
</comment>
<dbReference type="Gene3D" id="3.30.40.10">
    <property type="entry name" value="Zinc/RING finger domain, C3HC4 (zinc finger)"/>
    <property type="match status" value="1"/>
</dbReference>
<dbReference type="InterPro" id="IPR054478">
    <property type="entry name" value="LTN1_UBC"/>
</dbReference>
<name>A0ABD3N196_9STRA</name>
<evidence type="ECO:0000313" key="18">
    <source>
        <dbReference type="Proteomes" id="UP001530293"/>
    </source>
</evidence>
<keyword evidence="8" id="KW-0808">Transferase</keyword>
<feature type="compositionally biased region" description="Low complexity" evidence="15">
    <location>
        <begin position="54"/>
        <end position="84"/>
    </location>
</feature>
<feature type="region of interest" description="Disordered" evidence="15">
    <location>
        <begin position="270"/>
        <end position="305"/>
    </location>
</feature>
<evidence type="ECO:0000256" key="5">
    <source>
        <dbReference type="ARBA" id="ARBA00012483"/>
    </source>
</evidence>
<feature type="domain" description="RING-type" evidence="16">
    <location>
        <begin position="2006"/>
        <end position="2053"/>
    </location>
</feature>
<evidence type="ECO:0000256" key="6">
    <source>
        <dbReference type="ARBA" id="ARBA00017157"/>
    </source>
</evidence>
<feature type="compositionally biased region" description="Acidic residues" evidence="15">
    <location>
        <begin position="272"/>
        <end position="283"/>
    </location>
</feature>
<evidence type="ECO:0000256" key="14">
    <source>
        <dbReference type="PROSITE-ProRule" id="PRU00175"/>
    </source>
</evidence>
<reference evidence="17 18" key="1">
    <citation type="submission" date="2024-10" db="EMBL/GenBank/DDBJ databases">
        <title>Updated reference genomes for cyclostephanoid diatoms.</title>
        <authorList>
            <person name="Roberts W.R."/>
            <person name="Alverson A.J."/>
        </authorList>
    </citation>
    <scope>NUCLEOTIDE SEQUENCE [LARGE SCALE GENOMIC DNA]</scope>
    <source>
        <strain evidence="17 18">AJA232-27</strain>
    </source>
</reference>
<keyword evidence="12" id="KW-0833">Ubl conjugation pathway</keyword>
<gene>
    <name evidence="17" type="ORF">ACHAWU_007090</name>
</gene>
<evidence type="ECO:0000256" key="1">
    <source>
        <dbReference type="ARBA" id="ARBA00000900"/>
    </source>
</evidence>
<dbReference type="PANTHER" id="PTHR12389:SF0">
    <property type="entry name" value="E3 UBIQUITIN-PROTEIN LIGASE LISTERIN"/>
    <property type="match status" value="1"/>
</dbReference>
<dbReference type="GO" id="GO:0005829">
    <property type="term" value="C:cytosol"/>
    <property type="evidence" value="ECO:0007669"/>
    <property type="project" value="UniProtKB-SubCell"/>
</dbReference>
<dbReference type="PANTHER" id="PTHR12389">
    <property type="entry name" value="ZINC FINGER PROTEIN 294"/>
    <property type="match status" value="1"/>
</dbReference>
<accession>A0ABD3N196</accession>
<dbReference type="EMBL" id="JALLBG020000049">
    <property type="protein sequence ID" value="KAL3769884.1"/>
    <property type="molecule type" value="Genomic_DNA"/>
</dbReference>
<evidence type="ECO:0000256" key="3">
    <source>
        <dbReference type="ARBA" id="ARBA00004906"/>
    </source>
</evidence>
<evidence type="ECO:0000256" key="9">
    <source>
        <dbReference type="ARBA" id="ARBA00022723"/>
    </source>
</evidence>
<keyword evidence="18" id="KW-1185">Reference proteome</keyword>
<dbReference type="Proteomes" id="UP001530293">
    <property type="component" value="Unassembled WGS sequence"/>
</dbReference>
<organism evidence="17 18">
    <name type="scientific">Discostella pseudostelligera</name>
    <dbReference type="NCBI Taxonomy" id="259834"/>
    <lineage>
        <taxon>Eukaryota</taxon>
        <taxon>Sar</taxon>
        <taxon>Stramenopiles</taxon>
        <taxon>Ochrophyta</taxon>
        <taxon>Bacillariophyta</taxon>
        <taxon>Coscinodiscophyceae</taxon>
        <taxon>Thalassiosirophycidae</taxon>
        <taxon>Stephanodiscales</taxon>
        <taxon>Stephanodiscaceae</taxon>
        <taxon>Discostella</taxon>
    </lineage>
</organism>
<keyword evidence="11 14" id="KW-0863">Zinc-finger</keyword>
<dbReference type="InterPro" id="IPR039795">
    <property type="entry name" value="LTN1/Rkr1"/>
</dbReference>
<dbReference type="PROSITE" id="PS50089">
    <property type="entry name" value="ZF_RING_2"/>
    <property type="match status" value="1"/>
</dbReference>
<dbReference type="EC" id="2.3.2.27" evidence="5"/>
<protein>
    <recommendedName>
        <fullName evidence="6">E3 ubiquitin-protein ligase listerin</fullName>
        <ecNumber evidence="5">2.3.2.27</ecNumber>
    </recommendedName>
</protein>
<keyword evidence="10" id="KW-0677">Repeat</keyword>
<keyword evidence="7" id="KW-0963">Cytoplasm</keyword>
<dbReference type="SUPFAM" id="SSF57850">
    <property type="entry name" value="RING/U-box"/>
    <property type="match status" value="1"/>
</dbReference>
<dbReference type="GO" id="GO:0008270">
    <property type="term" value="F:zinc ion binding"/>
    <property type="evidence" value="ECO:0007669"/>
    <property type="project" value="UniProtKB-KW"/>
</dbReference>
<dbReference type="InterPro" id="IPR054477">
    <property type="entry name" value="LTN1_E3_ligase_6th"/>
</dbReference>
<dbReference type="InterPro" id="IPR039804">
    <property type="entry name" value="RING-CH-C4HC3_LTN1"/>
</dbReference>
<dbReference type="Pfam" id="PF22999">
    <property type="entry name" value="LTN1_E3_ligase_6th"/>
    <property type="match status" value="1"/>
</dbReference>
<comment type="similarity">
    <text evidence="4">Belongs to the LTN1 family.</text>
</comment>
<evidence type="ECO:0000256" key="4">
    <source>
        <dbReference type="ARBA" id="ARBA00007997"/>
    </source>
</evidence>
<evidence type="ECO:0000256" key="11">
    <source>
        <dbReference type="ARBA" id="ARBA00022771"/>
    </source>
</evidence>
<evidence type="ECO:0000259" key="16">
    <source>
        <dbReference type="PROSITE" id="PS50089"/>
    </source>
</evidence>
<evidence type="ECO:0000256" key="13">
    <source>
        <dbReference type="ARBA" id="ARBA00022833"/>
    </source>
</evidence>
<comment type="pathway">
    <text evidence="3">Protein modification; protein ubiquitination.</text>
</comment>
<evidence type="ECO:0000313" key="17">
    <source>
        <dbReference type="EMBL" id="KAL3769884.1"/>
    </source>
</evidence>
<feature type="compositionally biased region" description="Low complexity" evidence="15">
    <location>
        <begin position="393"/>
        <end position="411"/>
    </location>
</feature>
<evidence type="ECO:0000256" key="2">
    <source>
        <dbReference type="ARBA" id="ARBA00004514"/>
    </source>
</evidence>
<proteinExistence type="inferred from homology"/>
<dbReference type="InterPro" id="IPR001841">
    <property type="entry name" value="Znf_RING"/>
</dbReference>
<feature type="region of interest" description="Disordered" evidence="15">
    <location>
        <begin position="54"/>
        <end position="90"/>
    </location>
</feature>
<sequence length="2061" mass="225779">MSSNSNATSSSSSAASSSFRGFADFAKPDFATSSGSTAAAALLAARRKAAAAASITASSSSAATASSTGHHQQQKQQPQSQQQQLRPSPIYTGNDARLSLLFRKISQKRNPTTKVRALEELIAEVFSPTTTTATTATTTTTSPSLTTSTAATEDAASTTTSTAYSRPDKIASLSHLRYLHETKLGYDNNPSVRALSYLALVCARHHVPKAWNALFLGMKNGGGSGSEGGGAVVAVAISSIGMAWGAMHGDPATEVSRNASLFMEELIHAEKEEEEEEEEEEETNQVHGSDDAATTTATTVNSRQQNKILVPGSKIQMAICQYSKMVLSCKRPSTLQEFILNFNTALSSSSSSSALSGPFSSSLGMVAGSSSTAASGSSGGKGKKSKNVNYAHSSSSGDSNDATTTTTTSSAELEKEEMAERYERVILSVLFGLGFLFECCGQGQIISDEAAATKEIYHHAATILFPDAATSILRLLSSSRGSFRRGTYMLLGQICQFAPMLLSTSSSSQLSSSLSMGSLLPNLLSSEKDPSNFVSLLEMILSYLAAAQGGMIGDNIIVGAFRVGDHHSGKQEDVTTITTLLDPVSFTTALSKALRRGCYGAPAAAWGPTILPFVASLPARHHGGGNVGGEEWKGRIEGEQPQDTILSQSPSALPLQLTIVSSLWEGRKFAAGVTDTIAIVSAVAECATFLMLRRSNHQRPLNFTAQSWRLCGELLLNTLTYYLMEAPDRTEAYGPVASAVDGLCSTLAQDLYKLDASSLSSVSSSSTLGTDNICVGLSMVKSWFWGQDGIERTLLHEEGRGQQQLNIICRKWDLLLKSLLSLNDGSKQSNASHLIPACKKLFHTIVSNNRLCNDDEGRLLLTILQFGQVDNIFSSCTTSAEEIVDDDGISTSASIERFCVNDLLRWILVHASTYPNTVKIDFDIFQLCMHSIPSVIRQKQIWETILRELIISFCDYTALAIGLETLASSEATRNFVRCQVLDTFAIDTAKSLMNEFRLSHVILHHHDELDKEKQSSTRSGDVSRFLKSCVGTSKEDLSGSRSVIIVSDSVIRRWVDLCSERDDDGAAKLEENLLLEDESGNNILLNTMLDLSSHNEIVISRDEAVKLMSESWFEGGKTWHGCAVKCLNSDEALRDQVISIAEKSLSEDIHSAPPNDDKLLDLICHSWANRAARLIGIHPAGGLASIGIGDVDLWERAALAKGNDAEFLFLCLMYLLDSIGSDNSRRDVLMTNIDVFVHIQAAITKCDADLESFHQRTDRSRQLVDILGGSDMLSRSFLEDSCIHTADLLATYMNSDFASKKLLMMRGLTSLSYLVSILFPFACESHSSDVNPIDVKEGDTVWYERGEHGKRVNATVVKVHTDDFPKLYFTIKEDGAEGERQTVASRLRWTNEEIIENNLPEKDDSAQRDRVGRYIVDKLVRPFLTEHRCDDNDDDDSRTIREFSAESMNIVVSQCGFVSLGIGSVRYDIFQAAHSMVEDLCDVLSPSGDGPYLEKSISVLRSLALAMGYGFYTIPAQNSVSHLKLDTTESMLQLLQLYENESWLDAQRNDPLNSFHSSVLMWLAVVVGTTTEGELLGRIARVIFSCSDLILFDGSCNVAIDSIHVMNAMSSLISSIDRCINCSSANEERESRVLSKLTQTFIDLSPHRGPWIETFASLLQKKCNRSRSTLIPAATAFSNGLCDCLFVPTKRWCAFQLLNILANEPRPLRPGDDVIIPPNIDQHLSDWKKELDEEEAIDLEEDVLIAASWLPENMMTLFLNVGDNSSTDDSEHDMQVVSIGNLLAWVVSLDIVEVAGSVDMRNRAHISSFIQKSNALGFIMNLALQEADLNVIRGANIFDCIAFDLEGRFLLQKIATLALFRSVESLPTMVKTWYNDDCPRFLQQNLSSFVESVVAPTTLQRELARIKDATSLGEMSVSGSCVSREIVATYQQDECQLSVMIRMPPTFPLRNVEVDCKKTMGIPESRWRRWALQIMLMLNNQDGSVLDALLLWKQNVDKEFDGVEPCPVCYSVLCIKTHQMPNLECKTCHNRFHTTCLMKWFQSSGKSSCVLCQQPWSGAKV</sequence>
<evidence type="ECO:0000256" key="8">
    <source>
        <dbReference type="ARBA" id="ARBA00022679"/>
    </source>
</evidence>
<feature type="region of interest" description="Disordered" evidence="15">
    <location>
        <begin position="370"/>
        <end position="415"/>
    </location>
</feature>
<evidence type="ECO:0000256" key="12">
    <source>
        <dbReference type="ARBA" id="ARBA00022786"/>
    </source>
</evidence>
<evidence type="ECO:0000256" key="10">
    <source>
        <dbReference type="ARBA" id="ARBA00022737"/>
    </source>
</evidence>
<comment type="caution">
    <text evidence="17">The sequence shown here is derived from an EMBL/GenBank/DDBJ whole genome shotgun (WGS) entry which is preliminary data.</text>
</comment>
<keyword evidence="9" id="KW-0479">Metal-binding</keyword>
<dbReference type="FunFam" id="3.30.40.10:FF:000038">
    <property type="entry name" value="E3 ubiquitin-protein ligase listerin"/>
    <property type="match status" value="1"/>
</dbReference>
<dbReference type="Pfam" id="PF23009">
    <property type="entry name" value="UBC_like"/>
    <property type="match status" value="1"/>
</dbReference>
<evidence type="ECO:0000256" key="15">
    <source>
        <dbReference type="SAM" id="MobiDB-lite"/>
    </source>
</evidence>
<dbReference type="CDD" id="cd16491">
    <property type="entry name" value="RING-CH-C4HC3_LTN1"/>
    <property type="match status" value="1"/>
</dbReference>
<dbReference type="InterPro" id="IPR013083">
    <property type="entry name" value="Znf_RING/FYVE/PHD"/>
</dbReference>
<feature type="region of interest" description="Disordered" evidence="15">
    <location>
        <begin position="132"/>
        <end position="163"/>
    </location>
</feature>
<comment type="subcellular location">
    <subcellularLocation>
        <location evidence="2">Cytoplasm</location>
        <location evidence="2">Cytosol</location>
    </subcellularLocation>
</comment>
<evidence type="ECO:0000256" key="7">
    <source>
        <dbReference type="ARBA" id="ARBA00022490"/>
    </source>
</evidence>